<gene>
    <name evidence="2" type="ORF">EDD76_102252</name>
</gene>
<dbReference type="PANTHER" id="PTHR34985:SF1">
    <property type="entry name" value="SLR0554 PROTEIN"/>
    <property type="match status" value="1"/>
</dbReference>
<organism evidence="2 3">
    <name type="scientific">Kineothrix alysoides</name>
    <dbReference type="NCBI Taxonomy" id="1469948"/>
    <lineage>
        <taxon>Bacteria</taxon>
        <taxon>Bacillati</taxon>
        <taxon>Bacillota</taxon>
        <taxon>Clostridia</taxon>
        <taxon>Lachnospirales</taxon>
        <taxon>Lachnospiraceae</taxon>
        <taxon>Kineothrix</taxon>
    </lineage>
</organism>
<dbReference type="EMBL" id="SLUO01000002">
    <property type="protein sequence ID" value="TCL60554.1"/>
    <property type="molecule type" value="Genomic_DNA"/>
</dbReference>
<evidence type="ECO:0000313" key="3">
    <source>
        <dbReference type="Proteomes" id="UP000295718"/>
    </source>
</evidence>
<reference evidence="2 3" key="1">
    <citation type="submission" date="2019-03" db="EMBL/GenBank/DDBJ databases">
        <title>Genomic Encyclopedia of Type Strains, Phase IV (KMG-IV): sequencing the most valuable type-strain genomes for metagenomic binning, comparative biology and taxonomic classification.</title>
        <authorList>
            <person name="Goeker M."/>
        </authorList>
    </citation>
    <scope>NUCLEOTIDE SEQUENCE [LARGE SCALE GENOMIC DNA]</scope>
    <source>
        <strain evidence="2 3">DSM 100556</strain>
    </source>
</reference>
<name>A0A4R1R4Y5_9FIRM</name>
<dbReference type="RefSeq" id="WP_031389066.1">
    <property type="nucleotide sequence ID" value="NZ_JPNB01000001.1"/>
</dbReference>
<dbReference type="InterPro" id="IPR007936">
    <property type="entry name" value="VapE-like_dom"/>
</dbReference>
<dbReference type="InterPro" id="IPR027417">
    <property type="entry name" value="P-loop_NTPase"/>
</dbReference>
<keyword evidence="3" id="KW-1185">Reference proteome</keyword>
<accession>A0A4R1R4Y5</accession>
<dbReference type="STRING" id="1469948.GCA_000732725_00287"/>
<dbReference type="Pfam" id="PF05272">
    <property type="entry name" value="VapE-like_dom"/>
    <property type="match status" value="1"/>
</dbReference>
<protein>
    <submittedName>
        <fullName evidence="2">Putative P-loop ATPase</fullName>
    </submittedName>
</protein>
<feature type="domain" description="Virulence-associated protein E-like" evidence="1">
    <location>
        <begin position="458"/>
        <end position="674"/>
    </location>
</feature>
<sequence length="794" mass="89936">MKLYVSVGNSRMDKRWNGLEMELKDFADRLSHTNRTAETVEQYKKMTKAQQDSIKDVGGFVLGKLKGGRRKKDTVVSRSAITLDMDYGTPDIIDELEMLHDMHCIVYATHKHTAENPRLRVILPLTREVTPDEYAAVARKIADAIGIELFDDSTYEPSRLMYWPSTSSDGEFIFKEIEGQVVNPDTVLASYTDWHDASSWPVSTRQETIVNRTISKQSDPLTKGGIIGAFNRTYSVTAAIDRFIPDVYRPSAMTGRYDYVPADSSAGVVIYEDRFAYSHHSTDPCCGKLMNAFDVVRLHKFGDLDAKASEDTDSAKLPSFKAMQEFASKQEAVKETLVKEREKAAKSDFEDTSNGWQTKLDIDRQGKIKDTLSNIALVVRYDKNLKSIVYNQLKNCVDVVGELPWKQVKNGWGDTDLACAKLYFEKVYGLWSPSKFKDALLAVISSERLYHPIKEYFETLTWDGVERVDTLLINYLGAEDTPYVRAVTRKTIVAAVARVFEPGIKFDSILVLNGPQGIGKSTFFSILGREWYSDSLSISDMKDKTAAEKLQGYWILELGELAGIKKVDVEVVKGFVTRTDDKFRQSYGVNVESHPRTCIIVGSTNSEGGFLRDVTGNRRFWPVHVSGKGKYHAWELREIDQIWAEAIHKYHEGEALYLTGKEAAEAYAAQQDAMESDDREGIIIDYLNRLLPIDWDKMDLYQRRAFLGGGEFETSGLTGVVERDRCCVMEIWCECFGKERQNLKKIDSYEIEGIINKIGGWSKYEGSKSGKSRIPQYGIQKTFFRVSEETDGNK</sequence>
<comment type="caution">
    <text evidence="2">The sequence shown here is derived from an EMBL/GenBank/DDBJ whole genome shotgun (WGS) entry which is preliminary data.</text>
</comment>
<evidence type="ECO:0000259" key="1">
    <source>
        <dbReference type="Pfam" id="PF05272"/>
    </source>
</evidence>
<dbReference type="SUPFAM" id="SSF52540">
    <property type="entry name" value="P-loop containing nucleoside triphosphate hydrolases"/>
    <property type="match status" value="1"/>
</dbReference>
<dbReference type="PANTHER" id="PTHR34985">
    <property type="entry name" value="SLR0554 PROTEIN"/>
    <property type="match status" value="1"/>
</dbReference>
<dbReference type="Proteomes" id="UP000295718">
    <property type="component" value="Unassembled WGS sequence"/>
</dbReference>
<dbReference type="AlphaFoldDB" id="A0A4R1R4Y5"/>
<evidence type="ECO:0000313" key="2">
    <source>
        <dbReference type="EMBL" id="TCL60554.1"/>
    </source>
</evidence>
<proteinExistence type="predicted"/>